<dbReference type="EMBL" id="WEIA01000010">
    <property type="protein sequence ID" value="NLR22801.1"/>
    <property type="molecule type" value="Genomic_DNA"/>
</dbReference>
<comment type="caution">
    <text evidence="3">The sequence shown here is derived from an EMBL/GenBank/DDBJ whole genome shotgun (WGS) entry which is preliminary data.</text>
</comment>
<feature type="domain" description="DM13" evidence="2">
    <location>
        <begin position="52"/>
        <end position="157"/>
    </location>
</feature>
<dbReference type="Pfam" id="PF10517">
    <property type="entry name" value="DM13"/>
    <property type="match status" value="1"/>
</dbReference>
<dbReference type="PROSITE" id="PS51549">
    <property type="entry name" value="DM13"/>
    <property type="match status" value="1"/>
</dbReference>
<feature type="transmembrane region" description="Helical" evidence="1">
    <location>
        <begin position="6"/>
        <end position="27"/>
    </location>
</feature>
<dbReference type="InterPro" id="IPR019545">
    <property type="entry name" value="DM13_domain"/>
</dbReference>
<dbReference type="AlphaFoldDB" id="A0A8I2H9V8"/>
<dbReference type="Proteomes" id="UP000646877">
    <property type="component" value="Unassembled WGS sequence"/>
</dbReference>
<gene>
    <name evidence="3" type="ORF">F9Y85_16120</name>
</gene>
<keyword evidence="1" id="KW-0472">Membrane</keyword>
<reference evidence="3" key="1">
    <citation type="submission" date="2019-10" db="EMBL/GenBank/DDBJ databases">
        <authorList>
            <person name="Paulsen S."/>
        </authorList>
    </citation>
    <scope>NUCLEOTIDE SEQUENCE</scope>
    <source>
        <strain evidence="3">LMG 19692</strain>
    </source>
</reference>
<keyword evidence="1" id="KW-1133">Transmembrane helix</keyword>
<protein>
    <submittedName>
        <fullName evidence="3">DM13 domain-containing protein</fullName>
    </submittedName>
</protein>
<name>A0A8I2H9V8_9GAMM</name>
<sequence length="162" mass="18465">MILRTLFTLLLLIVVFITGFIMGVYTLPIMTQPPAASYTEILAISKAATYKGKFKKELKDSDALHYATGEIYFTDNHIAFVGEIAPGPDYRLYLAKTFIETEADFKAQKHTMVEIANINQFSQFVLPKYRQVDLAQFQSVIIWCEHFEQFISAAPLQRVDSN</sequence>
<organism evidence="3 4">
    <name type="scientific">Pseudoalteromonas maricaloris</name>
    <dbReference type="NCBI Taxonomy" id="184924"/>
    <lineage>
        <taxon>Bacteria</taxon>
        <taxon>Pseudomonadati</taxon>
        <taxon>Pseudomonadota</taxon>
        <taxon>Gammaproteobacteria</taxon>
        <taxon>Alteromonadales</taxon>
        <taxon>Pseudoalteromonadaceae</taxon>
        <taxon>Pseudoalteromonas</taxon>
    </lineage>
</organism>
<evidence type="ECO:0000259" key="2">
    <source>
        <dbReference type="PROSITE" id="PS51549"/>
    </source>
</evidence>
<evidence type="ECO:0000256" key="1">
    <source>
        <dbReference type="SAM" id="Phobius"/>
    </source>
</evidence>
<proteinExistence type="predicted"/>
<evidence type="ECO:0000313" key="4">
    <source>
        <dbReference type="Proteomes" id="UP000646877"/>
    </source>
</evidence>
<keyword evidence="1" id="KW-0812">Transmembrane</keyword>
<evidence type="ECO:0000313" key="3">
    <source>
        <dbReference type="EMBL" id="NLR22801.1"/>
    </source>
</evidence>
<accession>A0A8I2H9V8</accession>